<comment type="subcellular location">
    <subcellularLocation>
        <location evidence="1">Cell membrane</location>
        <topology evidence="1">Multi-pass membrane protein</topology>
    </subcellularLocation>
</comment>
<dbReference type="RefSeq" id="WP_376919342.1">
    <property type="nucleotide sequence ID" value="NZ_JBHRSW010000007.1"/>
</dbReference>
<dbReference type="PANTHER" id="PTHR33567">
    <property type="entry name" value="CHROMATE ION TRANSPORTER (EUROFUNG)"/>
    <property type="match status" value="1"/>
</dbReference>
<evidence type="ECO:0000256" key="1">
    <source>
        <dbReference type="ARBA" id="ARBA00004651"/>
    </source>
</evidence>
<accession>A0ABV7FPL0</accession>
<evidence type="ECO:0000256" key="3">
    <source>
        <dbReference type="ARBA" id="ARBA00022475"/>
    </source>
</evidence>
<dbReference type="Pfam" id="PF02417">
    <property type="entry name" value="Chromate_transp"/>
    <property type="match status" value="2"/>
</dbReference>
<dbReference type="EMBL" id="JBHRSW010000007">
    <property type="protein sequence ID" value="MFC3121206.1"/>
    <property type="molecule type" value="Genomic_DNA"/>
</dbReference>
<feature type="transmembrane region" description="Helical" evidence="7">
    <location>
        <begin position="261"/>
        <end position="283"/>
    </location>
</feature>
<evidence type="ECO:0000256" key="6">
    <source>
        <dbReference type="ARBA" id="ARBA00023136"/>
    </source>
</evidence>
<keyword evidence="5 7" id="KW-1133">Transmembrane helix</keyword>
<name>A0ABV7FPL0_9ALTE</name>
<evidence type="ECO:0000256" key="5">
    <source>
        <dbReference type="ARBA" id="ARBA00022989"/>
    </source>
</evidence>
<evidence type="ECO:0000313" key="9">
    <source>
        <dbReference type="Proteomes" id="UP001595478"/>
    </source>
</evidence>
<dbReference type="InterPro" id="IPR014047">
    <property type="entry name" value="Chr_Tranpt_l_chain"/>
</dbReference>
<organism evidence="8 9">
    <name type="scientific">Agaribacter flavus</name>
    <dbReference type="NCBI Taxonomy" id="1902781"/>
    <lineage>
        <taxon>Bacteria</taxon>
        <taxon>Pseudomonadati</taxon>
        <taxon>Pseudomonadota</taxon>
        <taxon>Gammaproteobacteria</taxon>
        <taxon>Alteromonadales</taxon>
        <taxon>Alteromonadaceae</taxon>
        <taxon>Agaribacter</taxon>
    </lineage>
</organism>
<keyword evidence="6 7" id="KW-0472">Membrane</keyword>
<dbReference type="PIRSF" id="PIRSF004810">
    <property type="entry name" value="ChrA"/>
    <property type="match status" value="1"/>
</dbReference>
<feature type="transmembrane region" description="Helical" evidence="7">
    <location>
        <begin position="12"/>
        <end position="29"/>
    </location>
</feature>
<comment type="caution">
    <text evidence="8">The sequence shown here is derived from an EMBL/GenBank/DDBJ whole genome shotgun (WGS) entry which is preliminary data.</text>
</comment>
<feature type="transmembrane region" description="Helical" evidence="7">
    <location>
        <begin position="226"/>
        <end position="249"/>
    </location>
</feature>
<dbReference type="Proteomes" id="UP001595478">
    <property type="component" value="Unassembled WGS sequence"/>
</dbReference>
<keyword evidence="4 7" id="KW-0812">Transmembrane</keyword>
<dbReference type="PANTHER" id="PTHR33567:SF3">
    <property type="entry name" value="CHROMATE ION TRANSPORTER (EUROFUNG)"/>
    <property type="match status" value="1"/>
</dbReference>
<feature type="transmembrane region" description="Helical" evidence="7">
    <location>
        <begin position="138"/>
        <end position="155"/>
    </location>
</feature>
<feature type="transmembrane region" description="Helical" evidence="7">
    <location>
        <begin position="289"/>
        <end position="314"/>
    </location>
</feature>
<protein>
    <submittedName>
        <fullName evidence="8">Chromate efflux transporter</fullName>
    </submittedName>
</protein>
<evidence type="ECO:0000256" key="7">
    <source>
        <dbReference type="SAM" id="Phobius"/>
    </source>
</evidence>
<feature type="transmembrane region" description="Helical" evidence="7">
    <location>
        <begin position="326"/>
        <end position="346"/>
    </location>
</feature>
<sequence length="397" mass="43064">MIKRLVEVFGRFLLLGLTAFGGPVAHLAYFRKTLIDKYQWLSEQQYAELVALCQFLPGPASSQVGFALGYARAGFFGALAAFIAFTAPSVCLLVVFSYGLDYVSPDLKSILIHGLKLTACIVVAEALWGMWGKLCTDLYRKLLAIAVSAILLAWSQTGLHLLVLSSAGLLSMLFVREGVITTVECQPFIHINKALSLCCLVLFAVLLAFTVFALPFVSKELQIAGGFYQAGALVFGGGHVVLPMLQELVVERAWLDEQLFLAGYGAAQSLPGPLFSFAAYLGFNIDADIAPMLLAFVALGAIFLPGFLLLIGVLPYWQSLRHYPRVAKFVTGLNAAVVGLVAAALVDPIVSVSITHWLDAFYVCIVLFAVLRYHLTPLVVIALSLSYALSTHWFGFI</sequence>
<feature type="transmembrane region" description="Helical" evidence="7">
    <location>
        <begin position="110"/>
        <end position="131"/>
    </location>
</feature>
<feature type="transmembrane region" description="Helical" evidence="7">
    <location>
        <begin position="49"/>
        <end position="68"/>
    </location>
</feature>
<proteinExistence type="inferred from homology"/>
<evidence type="ECO:0000256" key="2">
    <source>
        <dbReference type="ARBA" id="ARBA00005262"/>
    </source>
</evidence>
<dbReference type="NCBIfam" id="TIGR00937">
    <property type="entry name" value="2A51"/>
    <property type="match status" value="1"/>
</dbReference>
<gene>
    <name evidence="8" type="primary">chrA</name>
    <name evidence="8" type="ORF">ACFOHL_06205</name>
</gene>
<feature type="transmembrane region" description="Helical" evidence="7">
    <location>
        <begin position="195"/>
        <end position="214"/>
    </location>
</feature>
<feature type="transmembrane region" description="Helical" evidence="7">
    <location>
        <begin position="75"/>
        <end position="98"/>
    </location>
</feature>
<evidence type="ECO:0000256" key="4">
    <source>
        <dbReference type="ARBA" id="ARBA00022692"/>
    </source>
</evidence>
<dbReference type="InterPro" id="IPR003370">
    <property type="entry name" value="Chromate_transpt"/>
</dbReference>
<keyword evidence="9" id="KW-1185">Reference proteome</keyword>
<reference evidence="9" key="1">
    <citation type="journal article" date="2019" name="Int. J. Syst. Evol. Microbiol.">
        <title>The Global Catalogue of Microorganisms (GCM) 10K type strain sequencing project: providing services to taxonomists for standard genome sequencing and annotation.</title>
        <authorList>
            <consortium name="The Broad Institute Genomics Platform"/>
            <consortium name="The Broad Institute Genome Sequencing Center for Infectious Disease"/>
            <person name="Wu L."/>
            <person name="Ma J."/>
        </authorList>
    </citation>
    <scope>NUCLEOTIDE SEQUENCE [LARGE SCALE GENOMIC DNA]</scope>
    <source>
        <strain evidence="9">KCTC 52473</strain>
    </source>
</reference>
<evidence type="ECO:0000313" key="8">
    <source>
        <dbReference type="EMBL" id="MFC3121206.1"/>
    </source>
</evidence>
<comment type="similarity">
    <text evidence="2">Belongs to the chromate ion transporter (CHR) (TC 2.A.51) family.</text>
</comment>
<keyword evidence="3" id="KW-1003">Cell membrane</keyword>